<proteinExistence type="predicted"/>
<dbReference type="AlphaFoldDB" id="A0A3S0AXX3"/>
<reference evidence="1 2" key="1">
    <citation type="submission" date="2018-12" db="EMBL/GenBank/DDBJ databases">
        <title>YIM 101343 draft genome.</title>
        <authorList>
            <person name="Chen X."/>
        </authorList>
    </citation>
    <scope>NUCLEOTIDE SEQUENCE [LARGE SCALE GENOMIC DNA]</scope>
    <source>
        <strain evidence="1 2">YIM 101343</strain>
    </source>
</reference>
<name>A0A3S0AXX3_9CORY</name>
<sequence>MIGHIEAIEAADPEDPLSQSFGWEEIWSEGSPGRPRVAVYHWPDGAVSNVKLLYPEDNFAARWQVTSTVTPEEGRKFLVGLGVL</sequence>
<dbReference type="RefSeq" id="WP_126119299.1">
    <property type="nucleotide sequence ID" value="NZ_RXHJ01000001.1"/>
</dbReference>
<dbReference type="EMBL" id="RXHJ01000001">
    <property type="protein sequence ID" value="RSZ66010.1"/>
    <property type="molecule type" value="Genomic_DNA"/>
</dbReference>
<protein>
    <submittedName>
        <fullName evidence="1">Uncharacterized protein</fullName>
    </submittedName>
</protein>
<evidence type="ECO:0000313" key="2">
    <source>
        <dbReference type="Proteomes" id="UP000274907"/>
    </source>
</evidence>
<organism evidence="1 2">
    <name type="scientific">Corynebacterium hylobatis</name>
    <dbReference type="NCBI Taxonomy" id="1859290"/>
    <lineage>
        <taxon>Bacteria</taxon>
        <taxon>Bacillati</taxon>
        <taxon>Actinomycetota</taxon>
        <taxon>Actinomycetes</taxon>
        <taxon>Mycobacteriales</taxon>
        <taxon>Corynebacteriaceae</taxon>
        <taxon>Corynebacterium</taxon>
    </lineage>
</organism>
<accession>A0A3S0AXX3</accession>
<evidence type="ECO:0000313" key="1">
    <source>
        <dbReference type="EMBL" id="RSZ66010.1"/>
    </source>
</evidence>
<gene>
    <name evidence="1" type="ORF">EAH68_00140</name>
</gene>
<dbReference type="Proteomes" id="UP000274907">
    <property type="component" value="Unassembled WGS sequence"/>
</dbReference>
<comment type="caution">
    <text evidence="1">The sequence shown here is derived from an EMBL/GenBank/DDBJ whole genome shotgun (WGS) entry which is preliminary data.</text>
</comment>
<keyword evidence="2" id="KW-1185">Reference proteome</keyword>